<evidence type="ECO:0000313" key="3">
    <source>
        <dbReference type="EMBL" id="GGI09147.1"/>
    </source>
</evidence>
<evidence type="ECO:0000313" key="4">
    <source>
        <dbReference type="Proteomes" id="UP000650511"/>
    </source>
</evidence>
<dbReference type="AlphaFoldDB" id="A0A8J3AAT6"/>
<dbReference type="Gene3D" id="2.40.160.210">
    <property type="entry name" value="Acyl-CoA thioesterase, double hotdog domain"/>
    <property type="match status" value="1"/>
</dbReference>
<dbReference type="PANTHER" id="PTHR38110">
    <property type="entry name" value="CHROMOSOME 23, WHOLE GENOME SHOTGUN SEQUENCE"/>
    <property type="match status" value="1"/>
</dbReference>
<dbReference type="Pfam" id="PF13622">
    <property type="entry name" value="4HBT_3"/>
    <property type="match status" value="1"/>
</dbReference>
<feature type="domain" description="Acyl-CoA thioesterase-like N-terminal HotDog" evidence="1">
    <location>
        <begin position="33"/>
        <end position="109"/>
    </location>
</feature>
<evidence type="ECO:0000259" key="2">
    <source>
        <dbReference type="Pfam" id="PF20789"/>
    </source>
</evidence>
<dbReference type="InterPro" id="IPR049450">
    <property type="entry name" value="ACOT8-like_C"/>
</dbReference>
<dbReference type="OrthoDB" id="5418286at2"/>
<sequence length="276" mass="29660">MGQTRFEQDTAVVVVDEGRYRGRIDDGWAVIPGGAPNGGYVLALTARAMREPVPHPDPVTITGHFLAPTVPGEVDLEVEVIRRGRRHSTVQARLRQDGRETLRALATFGDLAAADGPSRVDRSAPAYPPVGDCVDATGAALAQAAAGGFPAPPILERFDHRMPPEMLGWSQGRPLGRGEMGGHLRWADDADLDPLGVLVVTDCYPPAVFNTGDSRLGWVPTIELTVQVRKRPAPGYVTSRLTTQAITNGYLEEDGEVWDAEGDLVALSRQLALSSR</sequence>
<dbReference type="InterPro" id="IPR049449">
    <property type="entry name" value="TesB_ACOT8-like_N"/>
</dbReference>
<dbReference type="Proteomes" id="UP000650511">
    <property type="component" value="Unassembled WGS sequence"/>
</dbReference>
<dbReference type="InterPro" id="IPR029069">
    <property type="entry name" value="HotDog_dom_sf"/>
</dbReference>
<dbReference type="SUPFAM" id="SSF54637">
    <property type="entry name" value="Thioesterase/thiol ester dehydrase-isomerase"/>
    <property type="match status" value="2"/>
</dbReference>
<dbReference type="InterPro" id="IPR052389">
    <property type="entry name" value="Sec_Metab_Biosynth-Assoc"/>
</dbReference>
<protein>
    <recommendedName>
        <fullName evidence="5">Thioesterase family protein</fullName>
    </recommendedName>
</protein>
<reference evidence="3" key="1">
    <citation type="journal article" date="2014" name="Int. J. Syst. Evol. Microbiol.">
        <title>Complete genome sequence of Corynebacterium casei LMG S-19264T (=DSM 44701T), isolated from a smear-ripened cheese.</title>
        <authorList>
            <consortium name="US DOE Joint Genome Institute (JGI-PGF)"/>
            <person name="Walter F."/>
            <person name="Albersmeier A."/>
            <person name="Kalinowski J."/>
            <person name="Ruckert C."/>
        </authorList>
    </citation>
    <scope>NUCLEOTIDE SEQUENCE</scope>
    <source>
        <strain evidence="3">CGMCC 1.14988</strain>
    </source>
</reference>
<dbReference type="RefSeq" id="WP_130650249.1">
    <property type="nucleotide sequence ID" value="NZ_BMHA01000014.1"/>
</dbReference>
<gene>
    <name evidence="3" type="ORF">GCM10011354_32630</name>
</gene>
<feature type="domain" description="Acyl-CoA thioesterase-like C-terminal" evidence="2">
    <location>
        <begin position="144"/>
        <end position="273"/>
    </location>
</feature>
<organism evidence="3 4">
    <name type="scientific">Egicoccus halophilus</name>
    <dbReference type="NCBI Taxonomy" id="1670830"/>
    <lineage>
        <taxon>Bacteria</taxon>
        <taxon>Bacillati</taxon>
        <taxon>Actinomycetota</taxon>
        <taxon>Nitriliruptoria</taxon>
        <taxon>Egicoccales</taxon>
        <taxon>Egicoccaceae</taxon>
        <taxon>Egicoccus</taxon>
    </lineage>
</organism>
<reference evidence="3" key="2">
    <citation type="submission" date="2020-09" db="EMBL/GenBank/DDBJ databases">
        <authorList>
            <person name="Sun Q."/>
            <person name="Zhou Y."/>
        </authorList>
    </citation>
    <scope>NUCLEOTIDE SEQUENCE</scope>
    <source>
        <strain evidence="3">CGMCC 1.14988</strain>
    </source>
</reference>
<evidence type="ECO:0008006" key="5">
    <source>
        <dbReference type="Google" id="ProtNLM"/>
    </source>
</evidence>
<evidence type="ECO:0000259" key="1">
    <source>
        <dbReference type="Pfam" id="PF13622"/>
    </source>
</evidence>
<name>A0A8J3AAT6_9ACTN</name>
<comment type="caution">
    <text evidence="3">The sequence shown here is derived from an EMBL/GenBank/DDBJ whole genome shotgun (WGS) entry which is preliminary data.</text>
</comment>
<dbReference type="PANTHER" id="PTHR38110:SF1">
    <property type="entry name" value="THIOESTERASE DOMAIN-CONTAINING PROTEIN"/>
    <property type="match status" value="1"/>
</dbReference>
<proteinExistence type="predicted"/>
<dbReference type="InterPro" id="IPR042171">
    <property type="entry name" value="Acyl-CoA_hotdog"/>
</dbReference>
<dbReference type="Pfam" id="PF20789">
    <property type="entry name" value="4HBT_3C"/>
    <property type="match status" value="1"/>
</dbReference>
<keyword evidence="4" id="KW-1185">Reference proteome</keyword>
<dbReference type="EMBL" id="BMHA01000014">
    <property type="protein sequence ID" value="GGI09147.1"/>
    <property type="molecule type" value="Genomic_DNA"/>
</dbReference>
<accession>A0A8J3AAT6</accession>